<protein>
    <submittedName>
        <fullName evidence="2">Uncharacterized protein</fullName>
    </submittedName>
</protein>
<evidence type="ECO:0000313" key="3">
    <source>
        <dbReference type="Proteomes" id="UP000324222"/>
    </source>
</evidence>
<proteinExistence type="predicted"/>
<name>A0A5B7KIK0_PORTR</name>
<gene>
    <name evidence="2" type="ORF">E2C01_102528</name>
</gene>
<dbReference type="EMBL" id="VSRR010152585">
    <property type="protein sequence ID" value="MPD06704.1"/>
    <property type="molecule type" value="Genomic_DNA"/>
</dbReference>
<reference evidence="2 3" key="1">
    <citation type="submission" date="2019-05" db="EMBL/GenBank/DDBJ databases">
        <title>Another draft genome of Portunus trituberculatus and its Hox gene families provides insights of decapod evolution.</title>
        <authorList>
            <person name="Jeong J.-H."/>
            <person name="Song I."/>
            <person name="Kim S."/>
            <person name="Choi T."/>
            <person name="Kim D."/>
            <person name="Ryu S."/>
            <person name="Kim W."/>
        </authorList>
    </citation>
    <scope>NUCLEOTIDE SEQUENCE [LARGE SCALE GENOMIC DNA]</scope>
    <source>
        <tissue evidence="2">Muscle</tissue>
    </source>
</reference>
<organism evidence="2 3">
    <name type="scientific">Portunus trituberculatus</name>
    <name type="common">Swimming crab</name>
    <name type="synonym">Neptunus trituberculatus</name>
    <dbReference type="NCBI Taxonomy" id="210409"/>
    <lineage>
        <taxon>Eukaryota</taxon>
        <taxon>Metazoa</taxon>
        <taxon>Ecdysozoa</taxon>
        <taxon>Arthropoda</taxon>
        <taxon>Crustacea</taxon>
        <taxon>Multicrustacea</taxon>
        <taxon>Malacostraca</taxon>
        <taxon>Eumalacostraca</taxon>
        <taxon>Eucarida</taxon>
        <taxon>Decapoda</taxon>
        <taxon>Pleocyemata</taxon>
        <taxon>Brachyura</taxon>
        <taxon>Eubrachyura</taxon>
        <taxon>Portunoidea</taxon>
        <taxon>Portunidae</taxon>
        <taxon>Portuninae</taxon>
        <taxon>Portunus</taxon>
    </lineage>
</organism>
<dbReference type="Proteomes" id="UP000324222">
    <property type="component" value="Unassembled WGS sequence"/>
</dbReference>
<evidence type="ECO:0000313" key="2">
    <source>
        <dbReference type="EMBL" id="MPD06704.1"/>
    </source>
</evidence>
<keyword evidence="3" id="KW-1185">Reference proteome</keyword>
<accession>A0A5B7KIK0</accession>
<dbReference type="AlphaFoldDB" id="A0A5B7KIK0"/>
<comment type="caution">
    <text evidence="2">The sequence shown here is derived from an EMBL/GenBank/DDBJ whole genome shotgun (WGS) entry which is preliminary data.</text>
</comment>
<sequence>MKSLYWFLPYTTKLIKMLEVASVILSKLSLFRFNYAQFSSRQESRGLLFRDERSGLREGGTVSRHYGSARGDKEHAPNKTR</sequence>
<feature type="compositionally biased region" description="Basic and acidic residues" evidence="1">
    <location>
        <begin position="70"/>
        <end position="81"/>
    </location>
</feature>
<evidence type="ECO:0000256" key="1">
    <source>
        <dbReference type="SAM" id="MobiDB-lite"/>
    </source>
</evidence>
<feature type="region of interest" description="Disordered" evidence="1">
    <location>
        <begin position="57"/>
        <end position="81"/>
    </location>
</feature>